<evidence type="ECO:0000259" key="1">
    <source>
        <dbReference type="Pfam" id="PF14393"/>
    </source>
</evidence>
<proteinExistence type="predicted"/>
<dbReference type="AlphaFoldDB" id="A0AAW8W864"/>
<dbReference type="Proteomes" id="UP001254075">
    <property type="component" value="Unassembled WGS sequence"/>
</dbReference>
<accession>A0AAW8W864</accession>
<gene>
    <name evidence="2" type="ORF">RI532_11035</name>
</gene>
<organism evidence="2 3">
    <name type="scientific">Levilactobacillus namurensis</name>
    <dbReference type="NCBI Taxonomy" id="380393"/>
    <lineage>
        <taxon>Bacteria</taxon>
        <taxon>Bacillati</taxon>
        <taxon>Bacillota</taxon>
        <taxon>Bacilli</taxon>
        <taxon>Lactobacillales</taxon>
        <taxon>Lactobacillaceae</taxon>
        <taxon>Levilactobacillus</taxon>
    </lineage>
</organism>
<protein>
    <submittedName>
        <fullName evidence="2">DUF4422 domain-containing protein</fullName>
    </submittedName>
</protein>
<dbReference type="EMBL" id="JAVLAM010000001">
    <property type="protein sequence ID" value="MDT7014919.1"/>
    <property type="molecule type" value="Genomic_DNA"/>
</dbReference>
<name>A0AAW8W864_9LACO</name>
<comment type="caution">
    <text evidence="2">The sequence shown here is derived from an EMBL/GenBank/DDBJ whole genome shotgun (WGS) entry which is preliminary data.</text>
</comment>
<feature type="domain" description="DUF4422" evidence="1">
    <location>
        <begin position="4"/>
        <end position="221"/>
    </location>
</feature>
<sequence>MNIKVLVAAHRKFPMPADRSLYLPILVGSVFNYVPGIEYQRDDEGENISKKNPNYNELTAIYWAWKNLKNVDAIGLVHYRRYFSIHGKRRLDNVISKRDANRLLSNYDVVLPKKRHYYIESNYSHYIHAHKTKPLDLTRQVIEKKYPKYLNYFDLVMSQRGAHMFNMFIMKSDLFEEYAAWIFDVLGNVENELDISEYSKQESRVYGYLAELLMDVWIYKNKVNYCEIGWEQLGRRHLFSKTFQFLNRKFHLKKVKKTHF</sequence>
<dbReference type="Pfam" id="PF14393">
    <property type="entry name" value="DUF4422"/>
    <property type="match status" value="1"/>
</dbReference>
<reference evidence="2" key="1">
    <citation type="submission" date="2023-08" db="EMBL/GenBank/DDBJ databases">
        <authorList>
            <person name="Page C.A."/>
            <person name="Perez-Diaz I.M."/>
        </authorList>
    </citation>
    <scope>NUCLEOTIDE SEQUENCE</scope>
    <source>
        <strain evidence="2">3.8.38</strain>
    </source>
</reference>
<dbReference type="RefSeq" id="WP_313845584.1">
    <property type="nucleotide sequence ID" value="NZ_JAVLAM010000001.1"/>
</dbReference>
<dbReference type="InterPro" id="IPR025536">
    <property type="entry name" value="DUF4422"/>
</dbReference>
<evidence type="ECO:0000313" key="2">
    <source>
        <dbReference type="EMBL" id="MDT7014919.1"/>
    </source>
</evidence>
<evidence type="ECO:0000313" key="3">
    <source>
        <dbReference type="Proteomes" id="UP001254075"/>
    </source>
</evidence>